<dbReference type="PIRSF" id="PIRSF000443">
    <property type="entry name" value="Homoser_Ac_trans"/>
    <property type="match status" value="1"/>
</dbReference>
<protein>
    <recommendedName>
        <fullName evidence="2">Homoserine O-acetyltransferase</fullName>
        <shortName evidence="2">HAT</shortName>
        <ecNumber evidence="2">2.3.1.31</ecNumber>
    </recommendedName>
    <alternativeName>
        <fullName evidence="2">Homoserine transacetylase</fullName>
        <shortName evidence="2">HTA</shortName>
    </alternativeName>
</protein>
<name>A0A1I0F211_9BACI</name>
<gene>
    <name evidence="2" type="primary">metXA</name>
    <name evidence="5" type="ORF">SAMN05216389_11380</name>
</gene>
<dbReference type="EMBL" id="FOHE01000013">
    <property type="protein sequence ID" value="SET51916.1"/>
    <property type="molecule type" value="Genomic_DNA"/>
</dbReference>
<dbReference type="Pfam" id="PF00561">
    <property type="entry name" value="Abhydrolase_1"/>
    <property type="match status" value="1"/>
</dbReference>
<evidence type="ECO:0000256" key="2">
    <source>
        <dbReference type="HAMAP-Rule" id="MF_00296"/>
    </source>
</evidence>
<organism evidence="5 6">
    <name type="scientific">Oceanobacillus limi</name>
    <dbReference type="NCBI Taxonomy" id="930131"/>
    <lineage>
        <taxon>Bacteria</taxon>
        <taxon>Bacillati</taxon>
        <taxon>Bacillota</taxon>
        <taxon>Bacilli</taxon>
        <taxon>Bacillales</taxon>
        <taxon>Bacillaceae</taxon>
        <taxon>Oceanobacillus</taxon>
    </lineage>
</organism>
<comment type="catalytic activity">
    <reaction evidence="2">
        <text>L-homoserine + acetyl-CoA = O-acetyl-L-homoserine + CoA</text>
        <dbReference type="Rhea" id="RHEA:13701"/>
        <dbReference type="ChEBI" id="CHEBI:57287"/>
        <dbReference type="ChEBI" id="CHEBI:57288"/>
        <dbReference type="ChEBI" id="CHEBI:57476"/>
        <dbReference type="ChEBI" id="CHEBI:57716"/>
        <dbReference type="EC" id="2.3.1.31"/>
    </reaction>
</comment>
<dbReference type="STRING" id="930131.SAMN05216389_11380"/>
<feature type="domain" description="AB hydrolase-1" evidence="4">
    <location>
        <begin position="44"/>
        <end position="335"/>
    </location>
</feature>
<dbReference type="UniPathway" id="UPA00051">
    <property type="reaction ID" value="UER00074"/>
</dbReference>
<keyword evidence="2" id="KW-0963">Cytoplasm</keyword>
<accession>A0A1I0F211</accession>
<dbReference type="Proteomes" id="UP000198618">
    <property type="component" value="Unassembled WGS sequence"/>
</dbReference>
<comment type="caution">
    <text evidence="2">Lacks conserved residue(s) required for the propagation of feature annotation.</text>
</comment>
<evidence type="ECO:0000256" key="3">
    <source>
        <dbReference type="PIRSR" id="PIRSR000443-1"/>
    </source>
</evidence>
<dbReference type="InterPro" id="IPR029058">
    <property type="entry name" value="AB_hydrolase_fold"/>
</dbReference>
<evidence type="ECO:0000313" key="6">
    <source>
        <dbReference type="Proteomes" id="UP000198618"/>
    </source>
</evidence>
<keyword evidence="6" id="KW-1185">Reference proteome</keyword>
<dbReference type="NCBIfam" id="NF001209">
    <property type="entry name" value="PRK00175.1"/>
    <property type="match status" value="1"/>
</dbReference>
<keyword evidence="2" id="KW-0012">Acyltransferase</keyword>
<dbReference type="EC" id="2.3.1.31" evidence="2"/>
<comment type="subcellular location">
    <subcellularLocation>
        <location evidence="2">Cytoplasm</location>
    </subcellularLocation>
</comment>
<dbReference type="InterPro" id="IPR000073">
    <property type="entry name" value="AB_hydrolase_1"/>
</dbReference>
<feature type="binding site" evidence="2">
    <location>
        <position position="330"/>
    </location>
    <ligand>
        <name>substrate</name>
    </ligand>
</feature>
<dbReference type="GO" id="GO:0004414">
    <property type="term" value="F:homoserine O-acetyltransferase activity"/>
    <property type="evidence" value="ECO:0007669"/>
    <property type="project" value="UniProtKB-UniRule"/>
</dbReference>
<reference evidence="5 6" key="1">
    <citation type="submission" date="2016-10" db="EMBL/GenBank/DDBJ databases">
        <authorList>
            <person name="de Groot N.N."/>
        </authorList>
    </citation>
    <scope>NUCLEOTIDE SEQUENCE [LARGE SCALE GENOMIC DNA]</scope>
    <source>
        <strain evidence="5 6">IBRC-M 10780</strain>
    </source>
</reference>
<dbReference type="SUPFAM" id="SSF53474">
    <property type="entry name" value="alpha/beta-Hydrolases"/>
    <property type="match status" value="1"/>
</dbReference>
<dbReference type="OrthoDB" id="9800754at2"/>
<comment type="subunit">
    <text evidence="2">Homodimer.</text>
</comment>
<feature type="binding site" evidence="2">
    <location>
        <position position="214"/>
    </location>
    <ligand>
        <name>substrate</name>
    </ligand>
</feature>
<keyword evidence="2" id="KW-0486">Methionine biosynthesis</keyword>
<evidence type="ECO:0000256" key="1">
    <source>
        <dbReference type="ARBA" id="ARBA00022679"/>
    </source>
</evidence>
<keyword evidence="2" id="KW-0028">Amino-acid biosynthesis</keyword>
<dbReference type="HAMAP" id="MF_00296">
    <property type="entry name" value="MetX_acyltransf"/>
    <property type="match status" value="1"/>
</dbReference>
<dbReference type="GO" id="GO:0009086">
    <property type="term" value="P:methionine biosynthetic process"/>
    <property type="evidence" value="ECO:0007669"/>
    <property type="project" value="UniProtKB-UniRule"/>
</dbReference>
<dbReference type="GO" id="GO:0009092">
    <property type="term" value="P:homoserine metabolic process"/>
    <property type="evidence" value="ECO:0007669"/>
    <property type="project" value="TreeGrafter"/>
</dbReference>
<keyword evidence="1 2" id="KW-0808">Transferase</keyword>
<dbReference type="NCBIfam" id="TIGR01392">
    <property type="entry name" value="homoserO_Ac_trn"/>
    <property type="match status" value="1"/>
</dbReference>
<dbReference type="PANTHER" id="PTHR32268:SF11">
    <property type="entry name" value="HOMOSERINE O-ACETYLTRANSFERASE"/>
    <property type="match status" value="1"/>
</dbReference>
<feature type="active site" evidence="2 3">
    <location>
        <position position="329"/>
    </location>
</feature>
<feature type="active site" description="Nucleophile" evidence="2 3">
    <location>
        <position position="146"/>
    </location>
</feature>
<sequence length="347" mass="39015">MAYLQSEIPYQTGEVSIGPLSLSSGETLENVTLTYELVGVSGKPIILVCHALTGNHITVGNEITAGWWDGLIGHDRAISTMHYQVLTFNVLGGCNGSTGPTSLDPKTGTSYRTTFPKITVRDMVQAQYLALEKLHIKSLHAIIGGSLGGMQVLEWGLLFPTFMNKLISLASTPRFSDYGIAFNHIAEATIRNDPNWQNGRYFANQQIHGLEIARMVGMVTYRSAALFTERFDRKHSNDCYAVSSYLNYQGKKLANRFDANSYIYLLQAMNNHDIGRNRGGWKKACQLYRRPLLAIGYANDLIYEPKHIQQFAEIAPNCTYHYVETIFGHDGFLTEYQKWENYIADFI</sequence>
<comment type="similarity">
    <text evidence="2">Belongs to the AB hydrolase superfamily. MetX family.</text>
</comment>
<dbReference type="InterPro" id="IPR008220">
    <property type="entry name" value="HAT_MetX-like"/>
</dbReference>
<comment type="function">
    <text evidence="2">Transfers an acetyl group from acetyl-CoA to L-homoserine, forming acetyl-L-homoserine.</text>
</comment>
<dbReference type="AlphaFoldDB" id="A0A1I0F211"/>
<dbReference type="Gene3D" id="3.40.50.1820">
    <property type="entry name" value="alpha/beta hydrolase"/>
    <property type="match status" value="1"/>
</dbReference>
<comment type="pathway">
    <text evidence="2">Amino-acid biosynthesis; L-methionine biosynthesis via de novo pathway; O-acetyl-L-homoserine from L-homoserine: step 1/1.</text>
</comment>
<evidence type="ECO:0000259" key="4">
    <source>
        <dbReference type="Pfam" id="PF00561"/>
    </source>
</evidence>
<dbReference type="RefSeq" id="WP_090870929.1">
    <property type="nucleotide sequence ID" value="NZ_FOHE01000013.1"/>
</dbReference>
<evidence type="ECO:0000313" key="5">
    <source>
        <dbReference type="EMBL" id="SET51916.1"/>
    </source>
</evidence>
<dbReference type="GO" id="GO:0005737">
    <property type="term" value="C:cytoplasm"/>
    <property type="evidence" value="ECO:0007669"/>
    <property type="project" value="UniProtKB-SubCell"/>
</dbReference>
<dbReference type="PANTHER" id="PTHR32268">
    <property type="entry name" value="HOMOSERINE O-ACETYLTRANSFERASE"/>
    <property type="match status" value="1"/>
</dbReference>
<proteinExistence type="inferred from homology"/>
<feature type="active site" evidence="2 3">
    <location>
        <position position="300"/>
    </location>
</feature>